<name>A0A9Q9EDV2_9PEZI</name>
<dbReference type="EMBL" id="CP099418">
    <property type="protein sequence ID" value="USW48121.1"/>
    <property type="molecule type" value="Genomic_DNA"/>
</dbReference>
<reference evidence="2" key="1">
    <citation type="submission" date="2022-06" db="EMBL/GenBank/DDBJ databases">
        <title>Complete genome sequences of two strains of the flax pathogen Septoria linicola.</title>
        <authorList>
            <person name="Lapalu N."/>
            <person name="Simon A."/>
            <person name="Demenou B."/>
            <person name="Paumier D."/>
            <person name="Guillot M.-P."/>
            <person name="Gout L."/>
            <person name="Valade R."/>
        </authorList>
    </citation>
    <scope>NUCLEOTIDE SEQUENCE</scope>
    <source>
        <strain evidence="2">SE15195</strain>
    </source>
</reference>
<gene>
    <name evidence="2" type="ORF">Slin15195_G014400</name>
</gene>
<protein>
    <submittedName>
        <fullName evidence="2">Uncharacterized protein</fullName>
    </submittedName>
</protein>
<dbReference type="Proteomes" id="UP001056384">
    <property type="component" value="Chromosome 1"/>
</dbReference>
<organism evidence="2 3">
    <name type="scientific">Septoria linicola</name>
    <dbReference type="NCBI Taxonomy" id="215465"/>
    <lineage>
        <taxon>Eukaryota</taxon>
        <taxon>Fungi</taxon>
        <taxon>Dikarya</taxon>
        <taxon>Ascomycota</taxon>
        <taxon>Pezizomycotina</taxon>
        <taxon>Dothideomycetes</taxon>
        <taxon>Dothideomycetidae</taxon>
        <taxon>Mycosphaerellales</taxon>
        <taxon>Mycosphaerellaceae</taxon>
        <taxon>Septoria</taxon>
    </lineage>
</organism>
<keyword evidence="3" id="KW-1185">Reference proteome</keyword>
<sequence>MAAVYADIGQKIANSAIDLASSALSGTSGSEAEVHARGLLGLGKSSAGSAQSSQRGLVPTDFSRHTSLKESLNQPLRSTSGWIKDVEHEYESFASGPSTSLRTGANVENWIQPLASNEVRSGWEMLWAHKRIADLPAVRQSIVSEPIEPLEEAVPVWQRSSRGEVVYQEDGRPEWKWRHEWKRINKHITRETPKQHSHPASETAYELELATQMDGIEIERHDPHTSALARLQLLKQHLVSTRPEVDHLQSWKQDWEMQQHERCDWTVDRECDYSPSNQEEQEDIPDRYYFHCPWRDCHHRLLRQNENLTLDIRQRACVHHGCGYVSDSVESWLKHVTSTHHDLDSVHSGKDDDRSSCGCASSDSEHIHS</sequence>
<accession>A0A9Q9EDV2</accession>
<evidence type="ECO:0000313" key="3">
    <source>
        <dbReference type="Proteomes" id="UP001056384"/>
    </source>
</evidence>
<evidence type="ECO:0000256" key="1">
    <source>
        <dbReference type="SAM" id="MobiDB-lite"/>
    </source>
</evidence>
<feature type="region of interest" description="Disordered" evidence="1">
    <location>
        <begin position="342"/>
        <end position="369"/>
    </location>
</feature>
<proteinExistence type="predicted"/>
<feature type="compositionally biased region" description="Basic and acidic residues" evidence="1">
    <location>
        <begin position="342"/>
        <end position="355"/>
    </location>
</feature>
<evidence type="ECO:0000313" key="2">
    <source>
        <dbReference type="EMBL" id="USW48121.1"/>
    </source>
</evidence>
<dbReference type="AlphaFoldDB" id="A0A9Q9EDV2"/>